<accession>A0A811UTM4</accession>
<evidence type="ECO:0000313" key="2">
    <source>
        <dbReference type="Proteomes" id="UP000606786"/>
    </source>
</evidence>
<name>A0A811UTM4_CERCA</name>
<dbReference type="Proteomes" id="UP000606786">
    <property type="component" value="Unassembled WGS sequence"/>
</dbReference>
<keyword evidence="2" id="KW-1185">Reference proteome</keyword>
<proteinExistence type="predicted"/>
<protein>
    <submittedName>
        <fullName evidence="1">(Mediterranean fruit fly) hypothetical protein</fullName>
    </submittedName>
</protein>
<organism evidence="1 2">
    <name type="scientific">Ceratitis capitata</name>
    <name type="common">Mediterranean fruit fly</name>
    <name type="synonym">Tephritis capitata</name>
    <dbReference type="NCBI Taxonomy" id="7213"/>
    <lineage>
        <taxon>Eukaryota</taxon>
        <taxon>Metazoa</taxon>
        <taxon>Ecdysozoa</taxon>
        <taxon>Arthropoda</taxon>
        <taxon>Hexapoda</taxon>
        <taxon>Insecta</taxon>
        <taxon>Pterygota</taxon>
        <taxon>Neoptera</taxon>
        <taxon>Endopterygota</taxon>
        <taxon>Diptera</taxon>
        <taxon>Brachycera</taxon>
        <taxon>Muscomorpha</taxon>
        <taxon>Tephritoidea</taxon>
        <taxon>Tephritidae</taxon>
        <taxon>Ceratitis</taxon>
        <taxon>Ceratitis</taxon>
    </lineage>
</organism>
<sequence length="71" mass="8608">MISNAAAWMCYYSQGHNYLVNFMVFTFSKFKYEPFQKWIRNRSMYLKPCLEYHCFLQLNNTEKGTIYGKLV</sequence>
<reference evidence="1" key="1">
    <citation type="submission" date="2020-11" db="EMBL/GenBank/DDBJ databases">
        <authorList>
            <person name="Whitehead M."/>
        </authorList>
    </citation>
    <scope>NUCLEOTIDE SEQUENCE</scope>
    <source>
        <strain evidence="1">EGII</strain>
    </source>
</reference>
<dbReference type="AlphaFoldDB" id="A0A811UTM4"/>
<comment type="caution">
    <text evidence="1">The sequence shown here is derived from an EMBL/GenBank/DDBJ whole genome shotgun (WGS) entry which is preliminary data.</text>
</comment>
<evidence type="ECO:0000313" key="1">
    <source>
        <dbReference type="EMBL" id="CAD7001087.1"/>
    </source>
</evidence>
<dbReference type="EMBL" id="CAJHJT010000023">
    <property type="protein sequence ID" value="CAD7001087.1"/>
    <property type="molecule type" value="Genomic_DNA"/>
</dbReference>
<gene>
    <name evidence="1" type="ORF">CCAP1982_LOCUS9559</name>
</gene>